<sequence length="857" mass="95565">MSFFGFDATLPRDRAAHVPHPKQAPGFSQQRDAFAGLSGNPNELDNDDGYDFEDTYDGLGDKLDEGDDEFNDETFGGGNAAAPGKDFDFFGSTAKVANAINEEQLLYARNPKKPTQAAHLSYQQDRQPNAPSYAAATKPKPQPAPKHQIPTEIPELKPEMSLWATTSPEATPAKGLSAHAAAHFMHVENQEPPPAQPNFTQPAPAARKYMSLEEVEAEILAKKQAKRAAAQQPQPQPQLPLATQLNQQDGWPGRPVQGFPQHPQMQMQQTPLQQIELPFARGMPPPQQNQRPPQNERAPDHLQRGPIPQQGPGGQLPFPQIPTGPQFQNNNIPFPLGVMPPQGPQGLQGPQGIQGLQGPQGLQQPFVGMQPVQPQIMQMTEEERVKFLEEESKRLKRNHKILQLSRYNGLMTPSDKNFITRIQLQQLVSVNEDSFNEDFYYQVYMAIRARNNPQQPLSQFAQTYLGQQGARGGRTRRQDNHLLRMQQQVQRAVAAAKARPKVSQLVLEGSLGKISFSNVKTPKPLLSIKKQDSTGVVEPGQKPTHAFAGIDRRSILAAAEDIYRCLLDLDSHERKHPGPSLTGQQPDANTIQWFEVRDALVAKLWRSMRIMEPIKEEPNALHPFIAILSVKKAKEAIPRVFRYIDVQQRITILTMITLSLDQVDVIKEGRYPPDTLSLSNETKKKIEGFSQYVLPPLLGYVGDAQIDVITGLLGILLDRVNVLLLSQTQIGLAFLTMLTSRAEIIKQAGHADEQAVLKWTQTYDRLFEVLEDHLLDIFPPHGAQVDDMYVWQFLASMAVGANMSQQQKMVSAVKDRVNENVQASKTLPQEMGQHKLVNTNLFLRALGLDIDLLLSNQ</sequence>
<dbReference type="GO" id="GO:0033962">
    <property type="term" value="P:P-body assembly"/>
    <property type="evidence" value="ECO:0007669"/>
    <property type="project" value="TreeGrafter"/>
</dbReference>
<dbReference type="EMBL" id="JAVHJL010000009">
    <property type="protein sequence ID" value="KAK6497663.1"/>
    <property type="molecule type" value="Genomic_DNA"/>
</dbReference>
<reference evidence="10 11" key="1">
    <citation type="submission" date="2023-08" db="EMBL/GenBank/DDBJ databases">
        <authorList>
            <person name="Palmer J.M."/>
        </authorList>
    </citation>
    <scope>NUCLEOTIDE SEQUENCE [LARGE SCALE GENOMIC DNA]</scope>
    <source>
        <strain evidence="10 11">TWF481</strain>
    </source>
</reference>
<evidence type="ECO:0000256" key="1">
    <source>
        <dbReference type="ARBA" id="ARBA00004123"/>
    </source>
</evidence>
<evidence type="ECO:0000256" key="4">
    <source>
        <dbReference type="ARBA" id="ARBA00022490"/>
    </source>
</evidence>
<feature type="compositionally biased region" description="Polar residues" evidence="8">
    <location>
        <begin position="121"/>
        <end position="130"/>
    </location>
</feature>
<protein>
    <recommendedName>
        <fullName evidence="9">mRNA decay factor PAT1 domain-containing protein</fullName>
    </recommendedName>
</protein>
<dbReference type="AlphaFoldDB" id="A0AAV9VY29"/>
<evidence type="ECO:0000256" key="2">
    <source>
        <dbReference type="ARBA" id="ARBA00004201"/>
    </source>
</evidence>
<feature type="region of interest" description="Disordered" evidence="8">
    <location>
        <begin position="113"/>
        <end position="150"/>
    </location>
</feature>
<dbReference type="InterPro" id="IPR019167">
    <property type="entry name" value="PAT1_dom"/>
</dbReference>
<evidence type="ECO:0000256" key="8">
    <source>
        <dbReference type="SAM" id="MobiDB-lite"/>
    </source>
</evidence>
<evidence type="ECO:0000313" key="10">
    <source>
        <dbReference type="EMBL" id="KAK6497663.1"/>
    </source>
</evidence>
<accession>A0AAV9VY29</accession>
<dbReference type="GO" id="GO:0000932">
    <property type="term" value="C:P-body"/>
    <property type="evidence" value="ECO:0007669"/>
    <property type="project" value="UniProtKB-SubCell"/>
</dbReference>
<proteinExistence type="inferred from homology"/>
<dbReference type="Pfam" id="PF09770">
    <property type="entry name" value="PAT1"/>
    <property type="match status" value="1"/>
</dbReference>
<name>A0AAV9VY29_9PEZI</name>
<dbReference type="PANTHER" id="PTHR21551">
    <property type="entry name" value="TOPOISOMERASE II-ASSOCIATED PROTEIN PAT1"/>
    <property type="match status" value="1"/>
</dbReference>
<comment type="subcellular location">
    <subcellularLocation>
        <location evidence="2">Cytoplasm</location>
        <location evidence="2">P-body</location>
    </subcellularLocation>
    <subcellularLocation>
        <location evidence="1">Nucleus</location>
    </subcellularLocation>
</comment>
<evidence type="ECO:0000313" key="11">
    <source>
        <dbReference type="Proteomes" id="UP001370758"/>
    </source>
</evidence>
<dbReference type="InterPro" id="IPR039900">
    <property type="entry name" value="Pat1-like"/>
</dbReference>
<dbReference type="GO" id="GO:0000290">
    <property type="term" value="P:deadenylation-dependent decapping of nuclear-transcribed mRNA"/>
    <property type="evidence" value="ECO:0007669"/>
    <property type="project" value="InterPro"/>
</dbReference>
<evidence type="ECO:0000256" key="3">
    <source>
        <dbReference type="ARBA" id="ARBA00009138"/>
    </source>
</evidence>
<feature type="compositionally biased region" description="Low complexity" evidence="8">
    <location>
        <begin position="305"/>
        <end position="318"/>
    </location>
</feature>
<feature type="region of interest" description="Disordered" evidence="8">
    <location>
        <begin position="245"/>
        <end position="318"/>
    </location>
</feature>
<evidence type="ECO:0000256" key="6">
    <source>
        <dbReference type="ARBA" id="ARBA00023242"/>
    </source>
</evidence>
<feature type="domain" description="mRNA decay factor PAT1" evidence="9">
    <location>
        <begin position="1"/>
        <end position="851"/>
    </location>
</feature>
<feature type="compositionally biased region" description="Acidic residues" evidence="8">
    <location>
        <begin position="44"/>
        <end position="56"/>
    </location>
</feature>
<feature type="compositionally biased region" description="Low complexity" evidence="8">
    <location>
        <begin position="257"/>
        <end position="274"/>
    </location>
</feature>
<evidence type="ECO:0000256" key="5">
    <source>
        <dbReference type="ARBA" id="ARBA00022884"/>
    </source>
</evidence>
<keyword evidence="7" id="KW-0175">Coiled coil</keyword>
<keyword evidence="5" id="KW-0694">RNA-binding</keyword>
<evidence type="ECO:0000256" key="7">
    <source>
        <dbReference type="SAM" id="Coils"/>
    </source>
</evidence>
<comment type="similarity">
    <text evidence="3">Belongs to the PAT1 family.</text>
</comment>
<keyword evidence="6" id="KW-0539">Nucleus</keyword>
<gene>
    <name evidence="10" type="ORF">TWF481_012068</name>
</gene>
<dbReference type="GO" id="GO:0003723">
    <property type="term" value="F:RNA binding"/>
    <property type="evidence" value="ECO:0007669"/>
    <property type="project" value="UniProtKB-KW"/>
</dbReference>
<feature type="coiled-coil region" evidence="7">
    <location>
        <begin position="378"/>
        <end position="405"/>
    </location>
</feature>
<dbReference type="PANTHER" id="PTHR21551:SF0">
    <property type="entry name" value="PROTEIN ASSOCIATED WITH TOPO II RELATED-1, ISOFORM A"/>
    <property type="match status" value="1"/>
</dbReference>
<organism evidence="10 11">
    <name type="scientific">Arthrobotrys musiformis</name>
    <dbReference type="NCBI Taxonomy" id="47236"/>
    <lineage>
        <taxon>Eukaryota</taxon>
        <taxon>Fungi</taxon>
        <taxon>Dikarya</taxon>
        <taxon>Ascomycota</taxon>
        <taxon>Pezizomycotina</taxon>
        <taxon>Orbiliomycetes</taxon>
        <taxon>Orbiliales</taxon>
        <taxon>Orbiliaceae</taxon>
        <taxon>Arthrobotrys</taxon>
    </lineage>
</organism>
<keyword evidence="11" id="KW-1185">Reference proteome</keyword>
<evidence type="ECO:0000259" key="9">
    <source>
        <dbReference type="Pfam" id="PF09770"/>
    </source>
</evidence>
<keyword evidence="4" id="KW-0963">Cytoplasm</keyword>
<dbReference type="Proteomes" id="UP001370758">
    <property type="component" value="Unassembled WGS sequence"/>
</dbReference>
<comment type="caution">
    <text evidence="10">The sequence shown here is derived from an EMBL/GenBank/DDBJ whole genome shotgun (WGS) entry which is preliminary data.</text>
</comment>
<feature type="region of interest" description="Disordered" evidence="8">
    <location>
        <begin position="1"/>
        <end position="57"/>
    </location>
</feature>
<dbReference type="GO" id="GO:0005634">
    <property type="term" value="C:nucleus"/>
    <property type="evidence" value="ECO:0007669"/>
    <property type="project" value="UniProtKB-SubCell"/>
</dbReference>